<evidence type="ECO:0000313" key="16">
    <source>
        <dbReference type="Proteomes" id="UP001208570"/>
    </source>
</evidence>
<dbReference type="AlphaFoldDB" id="A0AAD9JEI7"/>
<comment type="catalytic activity">
    <reaction evidence="11">
        <text>L-threonyl-[protein] + ATP = O-phospho-L-threonyl-[protein] + ADP + H(+)</text>
        <dbReference type="Rhea" id="RHEA:46608"/>
        <dbReference type="Rhea" id="RHEA-COMP:11060"/>
        <dbReference type="Rhea" id="RHEA-COMP:11605"/>
        <dbReference type="ChEBI" id="CHEBI:15378"/>
        <dbReference type="ChEBI" id="CHEBI:30013"/>
        <dbReference type="ChEBI" id="CHEBI:30616"/>
        <dbReference type="ChEBI" id="CHEBI:61977"/>
        <dbReference type="ChEBI" id="CHEBI:456216"/>
        <dbReference type="EC" id="2.7.12.2"/>
    </reaction>
</comment>
<keyword evidence="6" id="KW-0067">ATP-binding</keyword>
<evidence type="ECO:0000256" key="11">
    <source>
        <dbReference type="ARBA" id="ARBA00049299"/>
    </source>
</evidence>
<evidence type="ECO:0000256" key="6">
    <source>
        <dbReference type="ARBA" id="ARBA00022840"/>
    </source>
</evidence>
<dbReference type="InterPro" id="IPR052468">
    <property type="entry name" value="Dual_spec_MAPK_kinase"/>
</dbReference>
<dbReference type="GO" id="GO:0004708">
    <property type="term" value="F:MAP kinase kinase activity"/>
    <property type="evidence" value="ECO:0007669"/>
    <property type="project" value="UniProtKB-EC"/>
</dbReference>
<evidence type="ECO:0000256" key="13">
    <source>
        <dbReference type="SAM" id="MobiDB-lite"/>
    </source>
</evidence>
<keyword evidence="5" id="KW-0418">Kinase</keyword>
<dbReference type="GO" id="GO:0004674">
    <property type="term" value="F:protein serine/threonine kinase activity"/>
    <property type="evidence" value="ECO:0007669"/>
    <property type="project" value="UniProtKB-KW"/>
</dbReference>
<dbReference type="Gene3D" id="3.30.200.20">
    <property type="entry name" value="Phosphorylase Kinase, domain 1"/>
    <property type="match status" value="1"/>
</dbReference>
<dbReference type="Pfam" id="PF00069">
    <property type="entry name" value="Pkinase"/>
    <property type="match status" value="1"/>
</dbReference>
<evidence type="ECO:0000256" key="7">
    <source>
        <dbReference type="ARBA" id="ARBA00023137"/>
    </source>
</evidence>
<feature type="compositionally biased region" description="Basic and acidic residues" evidence="13">
    <location>
        <begin position="10"/>
        <end position="29"/>
    </location>
</feature>
<evidence type="ECO:0000256" key="2">
    <source>
        <dbReference type="ARBA" id="ARBA00022553"/>
    </source>
</evidence>
<dbReference type="InterPro" id="IPR011009">
    <property type="entry name" value="Kinase-like_dom_sf"/>
</dbReference>
<keyword evidence="2" id="KW-0597">Phosphoprotein</keyword>
<evidence type="ECO:0000256" key="3">
    <source>
        <dbReference type="ARBA" id="ARBA00022679"/>
    </source>
</evidence>
<comment type="similarity">
    <text evidence="8">Belongs to the protein kinase superfamily. STE Ser/Thr protein kinase family. MAP kinase kinase subfamily.</text>
</comment>
<dbReference type="FunFam" id="3.30.200.20:FF:000040">
    <property type="entry name" value="Dual specificity mitogen-activated protein kinase kinase"/>
    <property type="match status" value="1"/>
</dbReference>
<name>A0AAD9JEI7_9ANNE</name>
<evidence type="ECO:0000256" key="1">
    <source>
        <dbReference type="ARBA" id="ARBA00022527"/>
    </source>
</evidence>
<keyword evidence="7" id="KW-0829">Tyrosine-protein kinase</keyword>
<organism evidence="15 16">
    <name type="scientific">Paralvinella palmiformis</name>
    <dbReference type="NCBI Taxonomy" id="53620"/>
    <lineage>
        <taxon>Eukaryota</taxon>
        <taxon>Metazoa</taxon>
        <taxon>Spiralia</taxon>
        <taxon>Lophotrochozoa</taxon>
        <taxon>Annelida</taxon>
        <taxon>Polychaeta</taxon>
        <taxon>Sedentaria</taxon>
        <taxon>Canalipalpata</taxon>
        <taxon>Terebellida</taxon>
        <taxon>Terebelliformia</taxon>
        <taxon>Alvinellidae</taxon>
        <taxon>Paralvinella</taxon>
    </lineage>
</organism>
<evidence type="ECO:0000259" key="14">
    <source>
        <dbReference type="PROSITE" id="PS50011"/>
    </source>
</evidence>
<keyword evidence="16" id="KW-1185">Reference proteome</keyword>
<dbReference type="GO" id="GO:0006950">
    <property type="term" value="P:response to stress"/>
    <property type="evidence" value="ECO:0007669"/>
    <property type="project" value="UniProtKB-ARBA"/>
</dbReference>
<evidence type="ECO:0000256" key="10">
    <source>
        <dbReference type="ARBA" id="ARBA00049014"/>
    </source>
</evidence>
<keyword evidence="4" id="KW-0547">Nucleotide-binding</keyword>
<dbReference type="PANTHER" id="PTHR47238">
    <property type="entry name" value="MITOGEN-ACTIVATED PROTEIN KINASE KINASE 5"/>
    <property type="match status" value="1"/>
</dbReference>
<comment type="catalytic activity">
    <reaction evidence="12">
        <text>L-tyrosyl-[protein] + ATP = O-phospho-L-tyrosyl-[protein] + ADP + H(+)</text>
        <dbReference type="Rhea" id="RHEA:10596"/>
        <dbReference type="Rhea" id="RHEA-COMP:10136"/>
        <dbReference type="Rhea" id="RHEA-COMP:20101"/>
        <dbReference type="ChEBI" id="CHEBI:15378"/>
        <dbReference type="ChEBI" id="CHEBI:30616"/>
        <dbReference type="ChEBI" id="CHEBI:46858"/>
        <dbReference type="ChEBI" id="CHEBI:61978"/>
        <dbReference type="ChEBI" id="CHEBI:456216"/>
        <dbReference type="EC" id="2.7.12.2"/>
    </reaction>
</comment>
<dbReference type="EMBL" id="JAODUP010000373">
    <property type="protein sequence ID" value="KAK2151176.1"/>
    <property type="molecule type" value="Genomic_DNA"/>
</dbReference>
<dbReference type="PROSITE" id="PS00108">
    <property type="entry name" value="PROTEIN_KINASE_ST"/>
    <property type="match status" value="1"/>
</dbReference>
<reference evidence="15" key="1">
    <citation type="journal article" date="2023" name="Mol. Biol. Evol.">
        <title>Third-Generation Sequencing Reveals the Adaptive Role of the Epigenome in Three Deep-Sea Polychaetes.</title>
        <authorList>
            <person name="Perez M."/>
            <person name="Aroh O."/>
            <person name="Sun Y."/>
            <person name="Lan Y."/>
            <person name="Juniper S.K."/>
            <person name="Young C.R."/>
            <person name="Angers B."/>
            <person name="Qian P.Y."/>
        </authorList>
    </citation>
    <scope>NUCLEOTIDE SEQUENCE</scope>
    <source>
        <strain evidence="15">P08H-3</strain>
    </source>
</reference>
<evidence type="ECO:0000256" key="4">
    <source>
        <dbReference type="ARBA" id="ARBA00022741"/>
    </source>
</evidence>
<evidence type="ECO:0000256" key="12">
    <source>
        <dbReference type="ARBA" id="ARBA00051693"/>
    </source>
</evidence>
<sequence>MAASLQNKLNDLEARLKRENDDRSNDRLNRNFSLGPQASPRRPRPFGEFNLARTNQSELNEGCLGSTSPSSANRILRRKEFQLPCSPQSPKQPDSSKKVPTHIDSLQTLGELGHGTCGHVVKMRHKETGIVMAVKQMRRSGNREENKRIIMDLDVVLKSHNCPYIVQCIGTFITSSDVWICMELMATCLEKLLKRLREPIPERILGKVAVATVNALHYLKEEHGVIHRDVKPSNILLDERGFGIFVTVQLNHRSSVLFLISLTKDFRKRPKYKSLLEHNFIKRYTTMPIDVASWYGDAARRIAVCTPSPSPISPINLM</sequence>
<dbReference type="InterPro" id="IPR008271">
    <property type="entry name" value="Ser/Thr_kinase_AS"/>
</dbReference>
<proteinExistence type="inferred from homology"/>
<evidence type="ECO:0000256" key="8">
    <source>
        <dbReference type="ARBA" id="ARBA00038035"/>
    </source>
</evidence>
<feature type="domain" description="Protein kinase" evidence="14">
    <location>
        <begin position="106"/>
        <end position="318"/>
    </location>
</feature>
<keyword evidence="3" id="KW-0808">Transferase</keyword>
<comment type="catalytic activity">
    <reaction evidence="10">
        <text>L-seryl-[protein] + ATP = O-phospho-L-seryl-[protein] + ADP + H(+)</text>
        <dbReference type="Rhea" id="RHEA:17989"/>
        <dbReference type="Rhea" id="RHEA-COMP:9863"/>
        <dbReference type="Rhea" id="RHEA-COMP:11604"/>
        <dbReference type="ChEBI" id="CHEBI:15378"/>
        <dbReference type="ChEBI" id="CHEBI:29999"/>
        <dbReference type="ChEBI" id="CHEBI:30616"/>
        <dbReference type="ChEBI" id="CHEBI:83421"/>
        <dbReference type="ChEBI" id="CHEBI:456216"/>
        <dbReference type="EC" id="2.7.12.2"/>
    </reaction>
</comment>
<feature type="region of interest" description="Disordered" evidence="13">
    <location>
        <begin position="81"/>
        <end position="100"/>
    </location>
</feature>
<dbReference type="GO" id="GO:0005524">
    <property type="term" value="F:ATP binding"/>
    <property type="evidence" value="ECO:0007669"/>
    <property type="project" value="UniProtKB-KW"/>
</dbReference>
<dbReference type="SMART" id="SM00220">
    <property type="entry name" value="S_TKc"/>
    <property type="match status" value="1"/>
</dbReference>
<gene>
    <name evidence="15" type="ORF">LSH36_373g02016</name>
</gene>
<evidence type="ECO:0000313" key="15">
    <source>
        <dbReference type="EMBL" id="KAK2151176.1"/>
    </source>
</evidence>
<dbReference type="PANTHER" id="PTHR47238:SF2">
    <property type="entry name" value="DUAL SPECIFICITY MITOGEN-ACTIVATED PROTEIN KINASE KINASE HEMIPTEROUS"/>
    <property type="match status" value="1"/>
</dbReference>
<dbReference type="PROSITE" id="PS50011">
    <property type="entry name" value="PROTEIN_KINASE_DOM"/>
    <property type="match status" value="1"/>
</dbReference>
<keyword evidence="1" id="KW-0723">Serine/threonine-protein kinase</keyword>
<evidence type="ECO:0000256" key="5">
    <source>
        <dbReference type="ARBA" id="ARBA00022777"/>
    </source>
</evidence>
<feature type="compositionally biased region" description="Low complexity" evidence="13">
    <location>
        <begin position="84"/>
        <end position="93"/>
    </location>
</feature>
<protein>
    <recommendedName>
        <fullName evidence="9">mitogen-activated protein kinase kinase</fullName>
        <ecNumber evidence="9">2.7.12.2</ecNumber>
    </recommendedName>
</protein>
<dbReference type="InterPro" id="IPR000719">
    <property type="entry name" value="Prot_kinase_dom"/>
</dbReference>
<accession>A0AAD9JEI7</accession>
<dbReference type="SUPFAM" id="SSF56112">
    <property type="entry name" value="Protein kinase-like (PK-like)"/>
    <property type="match status" value="1"/>
</dbReference>
<dbReference type="Gene3D" id="1.10.510.10">
    <property type="entry name" value="Transferase(Phosphotransferase) domain 1"/>
    <property type="match status" value="1"/>
</dbReference>
<comment type="caution">
    <text evidence="15">The sequence shown here is derived from an EMBL/GenBank/DDBJ whole genome shotgun (WGS) entry which is preliminary data.</text>
</comment>
<evidence type="ECO:0000256" key="9">
    <source>
        <dbReference type="ARBA" id="ARBA00038999"/>
    </source>
</evidence>
<feature type="region of interest" description="Disordered" evidence="13">
    <location>
        <begin position="1"/>
        <end position="47"/>
    </location>
</feature>
<dbReference type="GO" id="GO:0004713">
    <property type="term" value="F:protein tyrosine kinase activity"/>
    <property type="evidence" value="ECO:0007669"/>
    <property type="project" value="UniProtKB-KW"/>
</dbReference>
<dbReference type="Proteomes" id="UP001208570">
    <property type="component" value="Unassembled WGS sequence"/>
</dbReference>
<dbReference type="EC" id="2.7.12.2" evidence="9"/>